<proteinExistence type="predicted"/>
<gene>
    <name evidence="1" type="ORF">Tci_464946</name>
</gene>
<evidence type="ECO:0000313" key="1">
    <source>
        <dbReference type="EMBL" id="GEY92972.1"/>
    </source>
</evidence>
<protein>
    <submittedName>
        <fullName evidence="1">Uncharacterized protein</fullName>
    </submittedName>
</protein>
<accession>A0A699I1E4</accession>
<feature type="non-terminal residue" evidence="1">
    <location>
        <position position="1"/>
    </location>
</feature>
<sequence length="209" mass="23959">IRRWRYNLTPAESKFKTPMLDHQYKNMMKAQVHVSKSFEISDVQPLPRRKHFFQIYQMIKHMLRGRFDGNDKVITHNCRSSTTAAVEDVVVAERVPVTVDVTVMRGISLQCIWKRVSPLMKESDLYDVVQVLLETDDNSGFFKSIETYKCIIHGYARQVAEVRIAKALAKSPEDGSSSSSFKLATITLKVITMNIVMELRAMIASMNIK</sequence>
<dbReference type="EMBL" id="BKCJ010223484">
    <property type="protein sequence ID" value="GEY92972.1"/>
    <property type="molecule type" value="Genomic_DNA"/>
</dbReference>
<reference evidence="1" key="1">
    <citation type="journal article" date="2019" name="Sci. Rep.">
        <title>Draft genome of Tanacetum cinerariifolium, the natural source of mosquito coil.</title>
        <authorList>
            <person name="Yamashiro T."/>
            <person name="Shiraishi A."/>
            <person name="Satake H."/>
            <person name="Nakayama K."/>
        </authorList>
    </citation>
    <scope>NUCLEOTIDE SEQUENCE</scope>
</reference>
<name>A0A699I1E4_TANCI</name>
<dbReference type="AlphaFoldDB" id="A0A699I1E4"/>
<organism evidence="1">
    <name type="scientific">Tanacetum cinerariifolium</name>
    <name type="common">Dalmatian daisy</name>
    <name type="synonym">Chrysanthemum cinerariifolium</name>
    <dbReference type="NCBI Taxonomy" id="118510"/>
    <lineage>
        <taxon>Eukaryota</taxon>
        <taxon>Viridiplantae</taxon>
        <taxon>Streptophyta</taxon>
        <taxon>Embryophyta</taxon>
        <taxon>Tracheophyta</taxon>
        <taxon>Spermatophyta</taxon>
        <taxon>Magnoliopsida</taxon>
        <taxon>eudicotyledons</taxon>
        <taxon>Gunneridae</taxon>
        <taxon>Pentapetalae</taxon>
        <taxon>asterids</taxon>
        <taxon>campanulids</taxon>
        <taxon>Asterales</taxon>
        <taxon>Asteraceae</taxon>
        <taxon>Asteroideae</taxon>
        <taxon>Anthemideae</taxon>
        <taxon>Anthemidinae</taxon>
        <taxon>Tanacetum</taxon>
    </lineage>
</organism>
<comment type="caution">
    <text evidence="1">The sequence shown here is derived from an EMBL/GenBank/DDBJ whole genome shotgun (WGS) entry which is preliminary data.</text>
</comment>